<dbReference type="InterPro" id="IPR050352">
    <property type="entry name" value="ABCG_transporters"/>
</dbReference>
<sequence>MSKPVPHLSNIYKSRPDPSRVKIICSLFLYHKSAHFVGTRISQGPIEKKVFMSKNQQNMDDIYGIILKSASVQDHVQKLRKAQSADSIISKVQKDEHGTWFNLRMSQSFGRKVASEESYSTAKRTKSAQHLEATLAPVESGIESSGEGEHVLDFWDGMPSSEVEETSLKNNRPHVKDDPVEVLMNNTENLDPVLWMKMKKEPSFPIYLKFSDVGFKVIANRGQSAVATRPILQGVTGSVEPGEVLALMGPSGGGKTTLLSLLSGRIKIKDHRGSITYNDQPYSNSLKRRIGFVLQDDIVFPHLTVRETLTYSALLRLPKTLTKQQKEERAMKVIFDLGLERCQDTIIGGAYIRGISGGERKRVCIGNEILLDPSLLFLDEPTSGLDSTTALRITKMLHNIAHVGKTVVTTVHQPSSRLFNMFDKLILLGKGTSIYFGKASEAMLYFSSIGYNPLIPMNPAEFLIDLANGNINEKSIPLELEHGFLKENEEISHHLGRPSSMDIQEVC</sequence>
<dbReference type="InterPro" id="IPR017871">
    <property type="entry name" value="ABC_transporter-like_CS"/>
</dbReference>
<keyword evidence="3" id="KW-0813">Transport</keyword>
<dbReference type="CDD" id="cd03213">
    <property type="entry name" value="ABCG_EPDR"/>
    <property type="match status" value="1"/>
</dbReference>
<evidence type="ECO:0000256" key="7">
    <source>
        <dbReference type="ARBA" id="ARBA00022989"/>
    </source>
</evidence>
<dbReference type="Pfam" id="PF00005">
    <property type="entry name" value="ABC_tran"/>
    <property type="match status" value="1"/>
</dbReference>
<keyword evidence="6" id="KW-0067">ATP-binding</keyword>
<accession>A0AAQ3QP80</accession>
<protein>
    <recommendedName>
        <fullName evidence="9">ABC transporter domain-containing protein</fullName>
    </recommendedName>
</protein>
<dbReference type="GO" id="GO:0016020">
    <property type="term" value="C:membrane"/>
    <property type="evidence" value="ECO:0007669"/>
    <property type="project" value="UniProtKB-SubCell"/>
</dbReference>
<dbReference type="PROSITE" id="PS50893">
    <property type="entry name" value="ABC_TRANSPORTER_2"/>
    <property type="match status" value="1"/>
</dbReference>
<evidence type="ECO:0000256" key="5">
    <source>
        <dbReference type="ARBA" id="ARBA00022741"/>
    </source>
</evidence>
<gene>
    <name evidence="10" type="ORF">Cni_G27336</name>
</gene>
<dbReference type="GO" id="GO:0016887">
    <property type="term" value="F:ATP hydrolysis activity"/>
    <property type="evidence" value="ECO:0007669"/>
    <property type="project" value="InterPro"/>
</dbReference>
<evidence type="ECO:0000256" key="2">
    <source>
        <dbReference type="ARBA" id="ARBA00005814"/>
    </source>
</evidence>
<evidence type="ECO:0000259" key="9">
    <source>
        <dbReference type="PROSITE" id="PS50893"/>
    </source>
</evidence>
<keyword evidence="11" id="KW-1185">Reference proteome</keyword>
<keyword evidence="4" id="KW-0812">Transmembrane</keyword>
<keyword evidence="7" id="KW-1133">Transmembrane helix</keyword>
<dbReference type="GO" id="GO:0005524">
    <property type="term" value="F:ATP binding"/>
    <property type="evidence" value="ECO:0007669"/>
    <property type="project" value="UniProtKB-KW"/>
</dbReference>
<dbReference type="EMBL" id="CP136898">
    <property type="protein sequence ID" value="WOL18539.1"/>
    <property type="molecule type" value="Genomic_DNA"/>
</dbReference>
<keyword evidence="5" id="KW-0547">Nucleotide-binding</keyword>
<keyword evidence="8" id="KW-0472">Membrane</keyword>
<dbReference type="InterPro" id="IPR003593">
    <property type="entry name" value="AAA+_ATPase"/>
</dbReference>
<comment type="subcellular location">
    <subcellularLocation>
        <location evidence="1">Membrane</location>
        <topology evidence="1">Multi-pass membrane protein</topology>
    </subcellularLocation>
</comment>
<dbReference type="GO" id="GO:0140359">
    <property type="term" value="F:ABC-type transporter activity"/>
    <property type="evidence" value="ECO:0007669"/>
    <property type="project" value="InterPro"/>
</dbReference>
<dbReference type="SUPFAM" id="SSF52540">
    <property type="entry name" value="P-loop containing nucleoside triphosphate hydrolases"/>
    <property type="match status" value="1"/>
</dbReference>
<organism evidence="10 11">
    <name type="scientific">Canna indica</name>
    <name type="common">Indian-shot</name>
    <dbReference type="NCBI Taxonomy" id="4628"/>
    <lineage>
        <taxon>Eukaryota</taxon>
        <taxon>Viridiplantae</taxon>
        <taxon>Streptophyta</taxon>
        <taxon>Embryophyta</taxon>
        <taxon>Tracheophyta</taxon>
        <taxon>Spermatophyta</taxon>
        <taxon>Magnoliopsida</taxon>
        <taxon>Liliopsida</taxon>
        <taxon>Zingiberales</taxon>
        <taxon>Cannaceae</taxon>
        <taxon>Canna</taxon>
    </lineage>
</organism>
<dbReference type="Gene3D" id="3.40.50.300">
    <property type="entry name" value="P-loop containing nucleotide triphosphate hydrolases"/>
    <property type="match status" value="1"/>
</dbReference>
<dbReference type="InterPro" id="IPR043926">
    <property type="entry name" value="ABCG_dom"/>
</dbReference>
<dbReference type="PROSITE" id="PS00211">
    <property type="entry name" value="ABC_TRANSPORTER_1"/>
    <property type="match status" value="1"/>
</dbReference>
<dbReference type="FunFam" id="3.40.50.300:FF:000337">
    <property type="entry name" value="ABC transporter G family member 22"/>
    <property type="match status" value="1"/>
</dbReference>
<evidence type="ECO:0000256" key="6">
    <source>
        <dbReference type="ARBA" id="ARBA00022840"/>
    </source>
</evidence>
<dbReference type="InterPro" id="IPR003439">
    <property type="entry name" value="ABC_transporter-like_ATP-bd"/>
</dbReference>
<comment type="similarity">
    <text evidence="2">Belongs to the ABC transporter superfamily. ABCG family. Eye pigment precursor importer (TC 3.A.1.204) subfamily.</text>
</comment>
<dbReference type="PANTHER" id="PTHR48041:SF66">
    <property type="entry name" value="ABC TRANSPORTER G FAMILY MEMBER 22-LIKE ISOFORM X1"/>
    <property type="match status" value="1"/>
</dbReference>
<evidence type="ECO:0000256" key="4">
    <source>
        <dbReference type="ARBA" id="ARBA00022692"/>
    </source>
</evidence>
<evidence type="ECO:0000313" key="11">
    <source>
        <dbReference type="Proteomes" id="UP001327560"/>
    </source>
</evidence>
<evidence type="ECO:0000256" key="1">
    <source>
        <dbReference type="ARBA" id="ARBA00004141"/>
    </source>
</evidence>
<dbReference type="SMART" id="SM00382">
    <property type="entry name" value="AAA"/>
    <property type="match status" value="1"/>
</dbReference>
<evidence type="ECO:0000256" key="8">
    <source>
        <dbReference type="ARBA" id="ARBA00023136"/>
    </source>
</evidence>
<reference evidence="10 11" key="1">
    <citation type="submission" date="2023-10" db="EMBL/GenBank/DDBJ databases">
        <title>Chromosome-scale genome assembly provides insights into flower coloration mechanisms of Canna indica.</title>
        <authorList>
            <person name="Li C."/>
        </authorList>
    </citation>
    <scope>NUCLEOTIDE SEQUENCE [LARGE SCALE GENOMIC DNA]</scope>
    <source>
        <tissue evidence="10">Flower</tissue>
    </source>
</reference>
<name>A0AAQ3QP80_9LILI</name>
<proteinExistence type="inferred from homology"/>
<evidence type="ECO:0000313" key="10">
    <source>
        <dbReference type="EMBL" id="WOL18539.1"/>
    </source>
</evidence>
<dbReference type="AlphaFoldDB" id="A0AAQ3QP80"/>
<dbReference type="Proteomes" id="UP001327560">
    <property type="component" value="Chromosome 9"/>
</dbReference>
<dbReference type="PANTHER" id="PTHR48041">
    <property type="entry name" value="ABC TRANSPORTER G FAMILY MEMBER 28"/>
    <property type="match status" value="1"/>
</dbReference>
<dbReference type="Pfam" id="PF19055">
    <property type="entry name" value="ABC2_membrane_7"/>
    <property type="match status" value="1"/>
</dbReference>
<evidence type="ECO:0000256" key="3">
    <source>
        <dbReference type="ARBA" id="ARBA00022448"/>
    </source>
</evidence>
<dbReference type="InterPro" id="IPR027417">
    <property type="entry name" value="P-loop_NTPase"/>
</dbReference>
<feature type="domain" description="ABC transporter" evidence="9">
    <location>
        <begin position="208"/>
        <end position="455"/>
    </location>
</feature>